<evidence type="ECO:0000256" key="10">
    <source>
        <dbReference type="ARBA" id="ARBA00023125"/>
    </source>
</evidence>
<dbReference type="Proteomes" id="UP000255335">
    <property type="component" value="Unassembled WGS sequence"/>
</dbReference>
<dbReference type="GO" id="GO:1990077">
    <property type="term" value="C:primosome complex"/>
    <property type="evidence" value="ECO:0007669"/>
    <property type="project" value="UniProtKB-KW"/>
</dbReference>
<keyword evidence="10 12" id="KW-0238">DNA-binding</keyword>
<evidence type="ECO:0000313" key="17">
    <source>
        <dbReference type="EMBL" id="STP13824.1"/>
    </source>
</evidence>
<comment type="similarity">
    <text evidence="12">Belongs to the DnaG primase family.</text>
</comment>
<evidence type="ECO:0000313" key="14">
    <source>
        <dbReference type="EMBL" id="STP08623.1"/>
    </source>
</evidence>
<dbReference type="GO" id="GO:0003677">
    <property type="term" value="F:DNA binding"/>
    <property type="evidence" value="ECO:0007669"/>
    <property type="project" value="UniProtKB-KW"/>
</dbReference>
<comment type="cofactor">
    <cofactor evidence="12">
        <name>Zn(2+)</name>
        <dbReference type="ChEBI" id="CHEBI:29105"/>
    </cofactor>
    <text evidence="12">Binds 1 zinc ion per monomer.</text>
</comment>
<dbReference type="EC" id="2.7.7.101" evidence="12"/>
<dbReference type="Pfam" id="PF08275">
    <property type="entry name" value="DNAG_N"/>
    <property type="match status" value="1"/>
</dbReference>
<evidence type="ECO:0000256" key="12">
    <source>
        <dbReference type="HAMAP-Rule" id="MF_00974"/>
    </source>
</evidence>
<dbReference type="InterPro" id="IPR050219">
    <property type="entry name" value="DnaG_primase"/>
</dbReference>
<dbReference type="InterPro" id="IPR037068">
    <property type="entry name" value="DNA_primase_core_N_sf"/>
</dbReference>
<dbReference type="InterPro" id="IPR036977">
    <property type="entry name" value="DNA_primase_Znf_CHC2"/>
</dbReference>
<sequence>MIKNISEIKAKSDIIDIIGSFLILKKSGANYSSPCPFHNEKSASFIVSPAKQIFTCFGCGKSGDVFKFLQEYKQLSFQESVEAVGELSGVNIEYETNKNTAHNKDKRQELNAQYESLFSKATQELMGNEKILQYLYNRGLTQEDFSIFSIGLMPSLDFIRSIYDTQTALQIGILKKRTDGSIYTPFKNRIIFAIRNNAHKIVGLSGRTHPYENFRNAPKYLNSGESFLFKKSENLYLFSLAKSAIKQNNSVIIVEGYMDCIALHKMGFTNAVATCGTAFNLAHLNALYRINQEIELVFCFDSDEAGKKATIRSLELCFSHKFYNVKTMLLKGNYKDIGEILEKKAQLECNVITGLKFYIGYHFKQAKDSKAKDDLLKYLVSLIDNEQNFYAKLELIDNISSLTHIPKEYFYTKKAQSYKSNHNRILELLYSIYNDKDCAYIAKKQLDLDSIDEHYKADLEHFLNTEQLQGSALNIALNDKLNTNLNISSVYNEILNLNITQASKNLDIAKIKKDIPQIIALSEYITKCKEEIQCQDNMF</sequence>
<proteinExistence type="inferred from homology"/>
<feature type="domain" description="Toprim" evidence="13">
    <location>
        <begin position="249"/>
        <end position="333"/>
    </location>
</feature>
<gene>
    <name evidence="14" type="primary">dnaG_1</name>
    <name evidence="12" type="synonym">dnaG</name>
    <name evidence="15" type="synonym">dnaG_2</name>
    <name evidence="16" type="synonym">dnaG_4</name>
    <name evidence="17" type="synonym">dnaG_5</name>
    <name evidence="14" type="ORF">NCTC12221_00035</name>
    <name evidence="15" type="ORF">NCTC12221_01395</name>
    <name evidence="16" type="ORF">NCTC12221_01889</name>
    <name evidence="17" type="ORF">NCTC12221_01902</name>
</gene>
<dbReference type="EMBL" id="UGHZ01000001">
    <property type="protein sequence ID" value="STP09937.1"/>
    <property type="molecule type" value="Genomic_DNA"/>
</dbReference>
<dbReference type="PANTHER" id="PTHR30313">
    <property type="entry name" value="DNA PRIMASE"/>
    <property type="match status" value="1"/>
</dbReference>
<evidence type="ECO:0000256" key="5">
    <source>
        <dbReference type="ARBA" id="ARBA00022705"/>
    </source>
</evidence>
<organism evidence="14 18">
    <name type="scientific">Helicobacter cinaedi</name>
    <dbReference type="NCBI Taxonomy" id="213"/>
    <lineage>
        <taxon>Bacteria</taxon>
        <taxon>Pseudomonadati</taxon>
        <taxon>Campylobacterota</taxon>
        <taxon>Epsilonproteobacteria</taxon>
        <taxon>Campylobacterales</taxon>
        <taxon>Helicobacteraceae</taxon>
        <taxon>Helicobacter</taxon>
    </lineage>
</organism>
<keyword evidence="6 12" id="KW-0479">Metal-binding</keyword>
<dbReference type="PANTHER" id="PTHR30313:SF2">
    <property type="entry name" value="DNA PRIMASE"/>
    <property type="match status" value="1"/>
</dbReference>
<comment type="function">
    <text evidence="12">RNA polymerase that catalyzes the synthesis of short RNA molecules used as primers for DNA polymerase during DNA replication.</text>
</comment>
<name>A0A377JM44_9HELI</name>
<keyword evidence="11 12" id="KW-0804">Transcription</keyword>
<keyword evidence="5 12" id="KW-0235">DNA replication</keyword>
<dbReference type="InterPro" id="IPR034151">
    <property type="entry name" value="TOPRIM_DnaG_bac"/>
</dbReference>
<dbReference type="Gene3D" id="3.40.1360.10">
    <property type="match status" value="1"/>
</dbReference>
<dbReference type="AlphaFoldDB" id="A0A377JM44"/>
<evidence type="ECO:0000256" key="4">
    <source>
        <dbReference type="ARBA" id="ARBA00022695"/>
    </source>
</evidence>
<dbReference type="InterPro" id="IPR002694">
    <property type="entry name" value="Znf_CHC2"/>
</dbReference>
<dbReference type="HAMAP" id="MF_00974">
    <property type="entry name" value="DNA_primase_DnaG"/>
    <property type="match status" value="1"/>
</dbReference>
<evidence type="ECO:0000256" key="9">
    <source>
        <dbReference type="ARBA" id="ARBA00022842"/>
    </source>
</evidence>
<dbReference type="CDD" id="cd03364">
    <property type="entry name" value="TOPRIM_DnaG_primases"/>
    <property type="match status" value="1"/>
</dbReference>
<accession>A0A377JM44</accession>
<evidence type="ECO:0000256" key="3">
    <source>
        <dbReference type="ARBA" id="ARBA00022679"/>
    </source>
</evidence>
<dbReference type="Gene3D" id="3.90.580.10">
    <property type="entry name" value="Zinc finger, CHC2-type domain"/>
    <property type="match status" value="1"/>
</dbReference>
<evidence type="ECO:0000256" key="11">
    <source>
        <dbReference type="ARBA" id="ARBA00023163"/>
    </source>
</evidence>
<dbReference type="GO" id="GO:0000428">
    <property type="term" value="C:DNA-directed RNA polymerase complex"/>
    <property type="evidence" value="ECO:0007669"/>
    <property type="project" value="UniProtKB-KW"/>
</dbReference>
<dbReference type="EMBL" id="UGHZ01000006">
    <property type="protein sequence ID" value="STP13824.1"/>
    <property type="molecule type" value="Genomic_DNA"/>
</dbReference>
<reference evidence="14 18" key="1">
    <citation type="submission" date="2018-06" db="EMBL/GenBank/DDBJ databases">
        <authorList>
            <consortium name="Pathogen Informatics"/>
            <person name="Doyle S."/>
        </authorList>
    </citation>
    <scope>NUCLEOTIDE SEQUENCE [LARGE SCALE GENOMIC DNA]</scope>
    <source>
        <strain evidence="14 18">NCTC12221</strain>
    </source>
</reference>
<dbReference type="InterPro" id="IPR013264">
    <property type="entry name" value="DNAG_N"/>
</dbReference>
<evidence type="ECO:0000256" key="1">
    <source>
        <dbReference type="ARBA" id="ARBA00022478"/>
    </source>
</evidence>
<keyword evidence="8 12" id="KW-0862">Zinc</keyword>
<comment type="catalytic activity">
    <reaction evidence="12">
        <text>ssDNA + n NTP = ssDNA/pppN(pN)n-1 hybrid + (n-1) diphosphate.</text>
        <dbReference type="EC" id="2.7.7.101"/>
    </reaction>
</comment>
<evidence type="ECO:0000313" key="18">
    <source>
        <dbReference type="Proteomes" id="UP000255335"/>
    </source>
</evidence>
<keyword evidence="4 12" id="KW-0548">Nucleotidyltransferase</keyword>
<evidence type="ECO:0000256" key="8">
    <source>
        <dbReference type="ARBA" id="ARBA00022833"/>
    </source>
</evidence>
<dbReference type="FunFam" id="3.90.580.10:FF:000001">
    <property type="entry name" value="DNA primase"/>
    <property type="match status" value="1"/>
</dbReference>
<evidence type="ECO:0000259" key="13">
    <source>
        <dbReference type="PROSITE" id="PS50880"/>
    </source>
</evidence>
<dbReference type="EMBL" id="UGHZ01000006">
    <property type="protein sequence ID" value="STP13811.1"/>
    <property type="molecule type" value="Genomic_DNA"/>
</dbReference>
<keyword evidence="9" id="KW-0460">Magnesium</keyword>
<dbReference type="Pfam" id="PF13155">
    <property type="entry name" value="Toprim_2"/>
    <property type="match status" value="1"/>
</dbReference>
<evidence type="ECO:0000313" key="15">
    <source>
        <dbReference type="EMBL" id="STP09937.1"/>
    </source>
</evidence>
<keyword evidence="1 12" id="KW-0240">DNA-directed RNA polymerase</keyword>
<dbReference type="GO" id="GO:0008270">
    <property type="term" value="F:zinc ion binding"/>
    <property type="evidence" value="ECO:0007669"/>
    <property type="project" value="UniProtKB-UniRule"/>
</dbReference>
<comment type="domain">
    <text evidence="12">Contains an N-terminal zinc-binding domain, a central core domain that contains the primase activity, and a C-terminal DnaB-binding domain.</text>
</comment>
<dbReference type="InterPro" id="IPR030846">
    <property type="entry name" value="DnaG_bac"/>
</dbReference>
<evidence type="ECO:0000256" key="6">
    <source>
        <dbReference type="ARBA" id="ARBA00022723"/>
    </source>
</evidence>
<dbReference type="Gene3D" id="3.90.980.10">
    <property type="entry name" value="DNA primase, catalytic core, N-terminal domain"/>
    <property type="match status" value="1"/>
</dbReference>
<dbReference type="InterPro" id="IPR006171">
    <property type="entry name" value="TOPRIM_dom"/>
</dbReference>
<dbReference type="GO" id="GO:0006269">
    <property type="term" value="P:DNA replication, synthesis of primer"/>
    <property type="evidence" value="ECO:0007669"/>
    <property type="project" value="UniProtKB-UniRule"/>
</dbReference>
<dbReference type="InterPro" id="IPR006295">
    <property type="entry name" value="DNA_primase_DnaG"/>
</dbReference>
<protein>
    <recommendedName>
        <fullName evidence="12">DNA primase</fullName>
        <ecNumber evidence="12">2.7.7.101</ecNumber>
    </recommendedName>
</protein>
<keyword evidence="2 12" id="KW-0639">Primosome</keyword>
<dbReference type="PROSITE" id="PS50880">
    <property type="entry name" value="TOPRIM"/>
    <property type="match status" value="1"/>
</dbReference>
<evidence type="ECO:0000256" key="7">
    <source>
        <dbReference type="ARBA" id="ARBA00022771"/>
    </source>
</evidence>
<keyword evidence="7 12" id="KW-0863">Zinc-finger</keyword>
<dbReference type="GO" id="GO:0005737">
    <property type="term" value="C:cytoplasm"/>
    <property type="evidence" value="ECO:0007669"/>
    <property type="project" value="TreeGrafter"/>
</dbReference>
<dbReference type="NCBIfam" id="TIGR01391">
    <property type="entry name" value="dnaG"/>
    <property type="match status" value="1"/>
</dbReference>
<dbReference type="Pfam" id="PF01807">
    <property type="entry name" value="Zn_ribbon_DnaG"/>
    <property type="match status" value="1"/>
</dbReference>
<dbReference type="RefSeq" id="WP_115025486.1">
    <property type="nucleotide sequence ID" value="NZ_UGHZ01000001.1"/>
</dbReference>
<keyword evidence="3 12" id="KW-0808">Transferase</keyword>
<dbReference type="GO" id="GO:0003899">
    <property type="term" value="F:DNA-directed RNA polymerase activity"/>
    <property type="evidence" value="ECO:0007669"/>
    <property type="project" value="UniProtKB-UniRule"/>
</dbReference>
<dbReference type="SUPFAM" id="SSF57783">
    <property type="entry name" value="Zinc beta-ribbon"/>
    <property type="match status" value="1"/>
</dbReference>
<feature type="zinc finger region" description="CHC2-type" evidence="12">
    <location>
        <begin position="35"/>
        <end position="59"/>
    </location>
</feature>
<comment type="subunit">
    <text evidence="12">Monomer. Interacts with DnaB.</text>
</comment>
<dbReference type="SMART" id="SM00493">
    <property type="entry name" value="TOPRIM"/>
    <property type="match status" value="1"/>
</dbReference>
<dbReference type="SMART" id="SM00400">
    <property type="entry name" value="ZnF_CHCC"/>
    <property type="match status" value="1"/>
</dbReference>
<evidence type="ECO:0000313" key="16">
    <source>
        <dbReference type="EMBL" id="STP13811.1"/>
    </source>
</evidence>
<dbReference type="SUPFAM" id="SSF56731">
    <property type="entry name" value="DNA primase core"/>
    <property type="match status" value="1"/>
</dbReference>
<evidence type="ECO:0000256" key="2">
    <source>
        <dbReference type="ARBA" id="ARBA00022515"/>
    </source>
</evidence>
<dbReference type="EMBL" id="UGHZ01000001">
    <property type="protein sequence ID" value="STP08623.1"/>
    <property type="molecule type" value="Genomic_DNA"/>
</dbReference>